<dbReference type="InterPro" id="IPR001034">
    <property type="entry name" value="DeoR_HTH"/>
</dbReference>
<evidence type="ECO:0000313" key="4">
    <source>
        <dbReference type="EMBL" id="OUD08791.1"/>
    </source>
</evidence>
<dbReference type="Pfam" id="PF08279">
    <property type="entry name" value="HTH_11"/>
    <property type="match status" value="1"/>
</dbReference>
<reference evidence="4 5" key="1">
    <citation type="submission" date="2016-12" db="EMBL/GenBank/DDBJ databases">
        <title>The draft genome sequence of HSLHS2.</title>
        <authorList>
            <person name="Hu D."/>
            <person name="Wang L."/>
            <person name="Shao Z."/>
        </authorList>
    </citation>
    <scope>NUCLEOTIDE SEQUENCE [LARGE SCALE GENOMIC DNA]</scope>
    <source>
        <strain evidence="4">MCCC 1A06712</strain>
    </source>
</reference>
<sequence length="226" mass="25065">MKRSDRLLSIITLLRQTGPHLAEDIAAELGVTVRTIYRDMDTLRQSGVPVVGERGTGYSITAPVTLPPINLTMTELEALHIGLMAVAQSGEDDLQDAAQSLADKLDAILSEDVQTSVQGLALRPYAETGRALRHLPALRQSIRARQKVDITLGDRQFTLRPLSVDYWGRVWTCAGWNETDRGFAEFRVDQIDALRKLPSLFVQEAGKTLDDFKRQRETRNTGHGGS</sequence>
<gene>
    <name evidence="4" type="ORF">BVC71_12145</name>
</gene>
<dbReference type="InterPro" id="IPR036388">
    <property type="entry name" value="WH-like_DNA-bd_sf"/>
</dbReference>
<dbReference type="PANTHER" id="PTHR34580">
    <property type="match status" value="1"/>
</dbReference>
<keyword evidence="1" id="KW-0805">Transcription regulation</keyword>
<dbReference type="SUPFAM" id="SSF46785">
    <property type="entry name" value="Winged helix' DNA-binding domain"/>
    <property type="match status" value="1"/>
</dbReference>
<dbReference type="PANTHER" id="PTHR34580:SF3">
    <property type="entry name" value="PROTEIN PAFB"/>
    <property type="match status" value="1"/>
</dbReference>
<dbReference type="Proteomes" id="UP000194664">
    <property type="component" value="Unassembled WGS sequence"/>
</dbReference>
<evidence type="ECO:0000256" key="2">
    <source>
        <dbReference type="ARBA" id="ARBA00023163"/>
    </source>
</evidence>
<dbReference type="EMBL" id="MSPP01000004">
    <property type="protein sequence ID" value="OUD08791.1"/>
    <property type="molecule type" value="Genomic_DNA"/>
</dbReference>
<evidence type="ECO:0000256" key="1">
    <source>
        <dbReference type="ARBA" id="ARBA00023015"/>
    </source>
</evidence>
<name>A0A251WX00_9RHOB</name>
<dbReference type="AlphaFoldDB" id="A0A251WX00"/>
<accession>A0A251WX00</accession>
<organism evidence="4 5">
    <name type="scientific">Marivivens niveibacter</name>
    <dbReference type="NCBI Taxonomy" id="1930667"/>
    <lineage>
        <taxon>Bacteria</taxon>
        <taxon>Pseudomonadati</taxon>
        <taxon>Pseudomonadota</taxon>
        <taxon>Alphaproteobacteria</taxon>
        <taxon>Rhodobacterales</taxon>
        <taxon>Paracoccaceae</taxon>
        <taxon>Marivivens group</taxon>
        <taxon>Marivivens</taxon>
    </lineage>
</organism>
<dbReference type="InterPro" id="IPR036390">
    <property type="entry name" value="WH_DNA-bd_sf"/>
</dbReference>
<dbReference type="InterPro" id="IPR013196">
    <property type="entry name" value="HTH_11"/>
</dbReference>
<dbReference type="OrthoDB" id="9807255at2"/>
<proteinExistence type="predicted"/>
<protein>
    <submittedName>
        <fullName evidence="4">Transcriptional regulator</fullName>
    </submittedName>
</protein>
<dbReference type="InterPro" id="IPR051534">
    <property type="entry name" value="CBASS_pafABC_assoc_protein"/>
</dbReference>
<dbReference type="GO" id="GO:0003700">
    <property type="term" value="F:DNA-binding transcription factor activity"/>
    <property type="evidence" value="ECO:0007669"/>
    <property type="project" value="InterPro"/>
</dbReference>
<evidence type="ECO:0000313" key="5">
    <source>
        <dbReference type="Proteomes" id="UP000194664"/>
    </source>
</evidence>
<comment type="caution">
    <text evidence="4">The sequence shown here is derived from an EMBL/GenBank/DDBJ whole genome shotgun (WGS) entry which is preliminary data.</text>
</comment>
<keyword evidence="5" id="KW-1185">Reference proteome</keyword>
<dbReference type="Gene3D" id="1.10.10.10">
    <property type="entry name" value="Winged helix-like DNA-binding domain superfamily/Winged helix DNA-binding domain"/>
    <property type="match status" value="1"/>
</dbReference>
<evidence type="ECO:0000259" key="3">
    <source>
        <dbReference type="PROSITE" id="PS51000"/>
    </source>
</evidence>
<dbReference type="PROSITE" id="PS51000">
    <property type="entry name" value="HTH_DEOR_2"/>
    <property type="match status" value="1"/>
</dbReference>
<feature type="domain" description="HTH deoR-type" evidence="3">
    <location>
        <begin position="3"/>
        <end position="58"/>
    </location>
</feature>
<dbReference type="Pfam" id="PF13280">
    <property type="entry name" value="WYL"/>
    <property type="match status" value="1"/>
</dbReference>
<keyword evidence="2" id="KW-0804">Transcription</keyword>
<dbReference type="RefSeq" id="WP_086452056.1">
    <property type="nucleotide sequence ID" value="NZ_MSPP01000004.1"/>
</dbReference>
<dbReference type="InterPro" id="IPR026881">
    <property type="entry name" value="WYL_dom"/>
</dbReference>